<feature type="transmembrane region" description="Helical" evidence="7">
    <location>
        <begin position="150"/>
        <end position="176"/>
    </location>
</feature>
<feature type="transmembrane region" description="Helical" evidence="7">
    <location>
        <begin position="82"/>
        <end position="105"/>
    </location>
</feature>
<evidence type="ECO:0000256" key="5">
    <source>
        <dbReference type="ARBA" id="ARBA00022989"/>
    </source>
</evidence>
<dbReference type="PANTHER" id="PTHR30250:SF10">
    <property type="entry name" value="LIPOPOLYSACCHARIDE BIOSYNTHESIS PROTEIN WZXC"/>
    <property type="match status" value="1"/>
</dbReference>
<keyword evidence="9" id="KW-1185">Reference proteome</keyword>
<evidence type="ECO:0000256" key="4">
    <source>
        <dbReference type="ARBA" id="ARBA00022692"/>
    </source>
</evidence>
<evidence type="ECO:0000256" key="6">
    <source>
        <dbReference type="ARBA" id="ARBA00023136"/>
    </source>
</evidence>
<dbReference type="eggNOG" id="COG2244">
    <property type="taxonomic scope" value="Bacteria"/>
</dbReference>
<evidence type="ECO:0000256" key="2">
    <source>
        <dbReference type="ARBA" id="ARBA00007430"/>
    </source>
</evidence>
<organism evidence="8 9">
    <name type="scientific">Bacteroides nordii CL02T12C05</name>
    <dbReference type="NCBI Taxonomy" id="997884"/>
    <lineage>
        <taxon>Bacteria</taxon>
        <taxon>Pseudomonadati</taxon>
        <taxon>Bacteroidota</taxon>
        <taxon>Bacteroidia</taxon>
        <taxon>Bacteroidales</taxon>
        <taxon>Bacteroidaceae</taxon>
        <taxon>Bacteroides</taxon>
    </lineage>
</organism>
<feature type="transmembrane region" description="Helical" evidence="7">
    <location>
        <begin position="366"/>
        <end position="397"/>
    </location>
</feature>
<dbReference type="STRING" id="997884.HMPREF1068_03465"/>
<feature type="transmembrane region" description="Helical" evidence="7">
    <location>
        <begin position="442"/>
        <end position="459"/>
    </location>
</feature>
<feature type="transmembrane region" description="Helical" evidence="7">
    <location>
        <begin position="21"/>
        <end position="40"/>
    </location>
</feature>
<proteinExistence type="inferred from homology"/>
<dbReference type="Pfam" id="PF13440">
    <property type="entry name" value="Polysacc_synt_3"/>
    <property type="match status" value="1"/>
</dbReference>
<dbReference type="AlphaFoldDB" id="I8X9C4"/>
<feature type="transmembrane region" description="Helical" evidence="7">
    <location>
        <begin position="294"/>
        <end position="318"/>
    </location>
</feature>
<keyword evidence="5 7" id="KW-1133">Transmembrane helix</keyword>
<dbReference type="PATRIC" id="fig|997884.3.peg.3552"/>
<evidence type="ECO:0000313" key="9">
    <source>
        <dbReference type="Proteomes" id="UP000003089"/>
    </source>
</evidence>
<comment type="subcellular location">
    <subcellularLocation>
        <location evidence="1">Cell membrane</location>
        <topology evidence="1">Multi-pass membrane protein</topology>
    </subcellularLocation>
</comment>
<reference evidence="8 9" key="1">
    <citation type="submission" date="2012-02" db="EMBL/GenBank/DDBJ databases">
        <title>The Genome Sequence of Bacteroides nordii CL02T12C05.</title>
        <authorList>
            <consortium name="The Broad Institute Genome Sequencing Platform"/>
            <person name="Earl A."/>
            <person name="Ward D."/>
            <person name="Feldgarden M."/>
            <person name="Gevers D."/>
            <person name="Zitomersky N.L."/>
            <person name="Coyne M.J."/>
            <person name="Comstock L.E."/>
            <person name="Young S.K."/>
            <person name="Zeng Q."/>
            <person name="Gargeya S."/>
            <person name="Fitzgerald M."/>
            <person name="Haas B."/>
            <person name="Abouelleil A."/>
            <person name="Alvarado L."/>
            <person name="Arachchi H.M."/>
            <person name="Berlin A."/>
            <person name="Chapman S.B."/>
            <person name="Gearin G."/>
            <person name="Goldberg J."/>
            <person name="Griggs A."/>
            <person name="Gujja S."/>
            <person name="Hansen M."/>
            <person name="Heiman D."/>
            <person name="Howarth C."/>
            <person name="Larimer J."/>
            <person name="Lui A."/>
            <person name="MacDonald P.J.P."/>
            <person name="McCowen C."/>
            <person name="Montmayeur A."/>
            <person name="Murphy C."/>
            <person name="Neiman D."/>
            <person name="Pearson M."/>
            <person name="Priest M."/>
            <person name="Roberts A."/>
            <person name="Saif S."/>
            <person name="Shea T."/>
            <person name="Sisk P."/>
            <person name="Stolte C."/>
            <person name="Sykes S."/>
            <person name="Wortman J."/>
            <person name="Nusbaum C."/>
            <person name="Birren B."/>
        </authorList>
    </citation>
    <scope>NUCLEOTIDE SEQUENCE [LARGE SCALE GENOMIC DNA]</scope>
    <source>
        <strain evidence="8 9">CL02T12C05</strain>
    </source>
</reference>
<evidence type="ECO:0000256" key="3">
    <source>
        <dbReference type="ARBA" id="ARBA00022475"/>
    </source>
</evidence>
<name>I8X9C4_9BACE</name>
<keyword evidence="3" id="KW-1003">Cell membrane</keyword>
<comment type="similarity">
    <text evidence="2">Belongs to the polysaccharide synthase family.</text>
</comment>
<evidence type="ECO:0000256" key="7">
    <source>
        <dbReference type="SAM" id="Phobius"/>
    </source>
</evidence>
<sequence length="483" mass="54817">MSTQSLKNKAVKGVGWSFIDNIANSGITFLIGLVLARLLTPKEYGIMAMITIFIAISNSIIDSGFSSALIRKTDIKRVDYNTVFFFNLIIGVILYILLFLCAPIISSFFKEPILIPVTRIIGIVLIINSLGIIQRTIMVKEIDFRTQTKISLIASLSSGGIGVGMAFYGCGIWSLVGQQLSRQFLNTLFLWIYNRWRPVLEFSIDSFKNLFGFGSKLLFVSLIDTIYKNIYYIVIGRFYTPVQLGQYTRAEQFNTIFSSNLTAIVQRVSYPVLSSIQEENVRLRNAYQRIIKTTMLVTFICMLGLAAIAKPLIILLIGEKWLPAVQFLQIICFSGMLYPLHALNLNILQVKGRSDLCLKLEIIKKLILILPIITGICWDIEYMLWSSVFISFVAYLLNSYYSSGLISYSTLSQIKDILPSFLIAFCVSGCIWSVTLLDLSNWLLLLTQLLVATVLYFVILEKLCLEEYMELRQLTLSFLRRKK</sequence>
<dbReference type="HOGENOM" id="CLU_026911_5_2_10"/>
<feature type="transmembrane region" description="Helical" evidence="7">
    <location>
        <begin position="324"/>
        <end position="345"/>
    </location>
</feature>
<dbReference type="PANTHER" id="PTHR30250">
    <property type="entry name" value="PST FAMILY PREDICTED COLANIC ACID TRANSPORTER"/>
    <property type="match status" value="1"/>
</dbReference>
<dbReference type="EMBL" id="AGXS01000023">
    <property type="protein sequence ID" value="EIY46697.1"/>
    <property type="molecule type" value="Genomic_DNA"/>
</dbReference>
<dbReference type="CDD" id="cd13127">
    <property type="entry name" value="MATE_tuaB_like"/>
    <property type="match status" value="1"/>
</dbReference>
<dbReference type="GO" id="GO:0005886">
    <property type="term" value="C:plasma membrane"/>
    <property type="evidence" value="ECO:0007669"/>
    <property type="project" value="UniProtKB-SubCell"/>
</dbReference>
<feature type="transmembrane region" description="Helical" evidence="7">
    <location>
        <begin position="417"/>
        <end position="435"/>
    </location>
</feature>
<feature type="transmembrane region" description="Helical" evidence="7">
    <location>
        <begin position="117"/>
        <end position="138"/>
    </location>
</feature>
<dbReference type="RefSeq" id="WP_007486709.1">
    <property type="nucleotide sequence ID" value="NZ_JH724315.1"/>
</dbReference>
<evidence type="ECO:0000256" key="1">
    <source>
        <dbReference type="ARBA" id="ARBA00004651"/>
    </source>
</evidence>
<keyword evidence="4 7" id="KW-0812">Transmembrane</keyword>
<comment type="caution">
    <text evidence="8">The sequence shown here is derived from an EMBL/GenBank/DDBJ whole genome shotgun (WGS) entry which is preliminary data.</text>
</comment>
<evidence type="ECO:0000313" key="8">
    <source>
        <dbReference type="EMBL" id="EIY46697.1"/>
    </source>
</evidence>
<protein>
    <recommendedName>
        <fullName evidence="10">Polysaccharide biosynthesis protein C-terminal domain-containing protein</fullName>
    </recommendedName>
</protein>
<feature type="transmembrane region" description="Helical" evidence="7">
    <location>
        <begin position="46"/>
        <end position="70"/>
    </location>
</feature>
<evidence type="ECO:0008006" key="10">
    <source>
        <dbReference type="Google" id="ProtNLM"/>
    </source>
</evidence>
<dbReference type="Proteomes" id="UP000003089">
    <property type="component" value="Unassembled WGS sequence"/>
</dbReference>
<dbReference type="InterPro" id="IPR050833">
    <property type="entry name" value="Poly_Biosynth_Transport"/>
</dbReference>
<accession>I8X9C4</accession>
<gene>
    <name evidence="8" type="ORF">HMPREF1068_03465</name>
</gene>
<keyword evidence="6 7" id="KW-0472">Membrane</keyword>